<name>A0A0K8PBV6_9CHLR</name>
<evidence type="ECO:0000256" key="1">
    <source>
        <dbReference type="ARBA" id="ARBA00022714"/>
    </source>
</evidence>
<evidence type="ECO:0000313" key="7">
    <source>
        <dbReference type="Proteomes" id="UP000053370"/>
    </source>
</evidence>
<dbReference type="PROSITE" id="PS51296">
    <property type="entry name" value="RIESKE"/>
    <property type="match status" value="1"/>
</dbReference>
<gene>
    <name evidence="6" type="ORF">ATC1_12544</name>
</gene>
<evidence type="ECO:0000256" key="2">
    <source>
        <dbReference type="ARBA" id="ARBA00022723"/>
    </source>
</evidence>
<dbReference type="Pfam" id="PF00355">
    <property type="entry name" value="Rieske"/>
    <property type="match status" value="1"/>
</dbReference>
<dbReference type="InterPro" id="IPR017941">
    <property type="entry name" value="Rieske_2Fe-2S"/>
</dbReference>
<protein>
    <submittedName>
        <fullName evidence="6">Ferredoxin subunit of nitrite reductase</fullName>
    </submittedName>
</protein>
<keyword evidence="2" id="KW-0479">Metal-binding</keyword>
<dbReference type="PANTHER" id="PTHR21496">
    <property type="entry name" value="FERREDOXIN-RELATED"/>
    <property type="match status" value="1"/>
</dbReference>
<dbReference type="PANTHER" id="PTHR21496:SF23">
    <property type="entry name" value="3-PHENYLPROPIONATE_CINNAMIC ACID DIOXYGENASE FERREDOXIN SUBUNIT"/>
    <property type="match status" value="1"/>
</dbReference>
<dbReference type="STRING" id="1678840.ATC1_12544"/>
<dbReference type="EMBL" id="DF968180">
    <property type="protein sequence ID" value="GAP40004.1"/>
    <property type="molecule type" value="Genomic_DNA"/>
</dbReference>
<proteinExistence type="predicted"/>
<keyword evidence="7" id="KW-1185">Reference proteome</keyword>
<dbReference type="Gene3D" id="2.102.10.10">
    <property type="entry name" value="Rieske [2Fe-2S] iron-sulphur domain"/>
    <property type="match status" value="1"/>
</dbReference>
<accession>A0A0K8PBV6</accession>
<keyword evidence="4" id="KW-0411">Iron-sulfur</keyword>
<dbReference type="GO" id="GO:0046872">
    <property type="term" value="F:metal ion binding"/>
    <property type="evidence" value="ECO:0007669"/>
    <property type="project" value="UniProtKB-KW"/>
</dbReference>
<dbReference type="Proteomes" id="UP000053370">
    <property type="component" value="Unassembled WGS sequence"/>
</dbReference>
<evidence type="ECO:0000259" key="5">
    <source>
        <dbReference type="PROSITE" id="PS51296"/>
    </source>
</evidence>
<dbReference type="GO" id="GO:0016705">
    <property type="term" value="F:oxidoreductase activity, acting on paired donors, with incorporation or reduction of molecular oxygen"/>
    <property type="evidence" value="ECO:0007669"/>
    <property type="project" value="UniProtKB-ARBA"/>
</dbReference>
<evidence type="ECO:0000313" key="6">
    <source>
        <dbReference type="EMBL" id="GAP40004.1"/>
    </source>
</evidence>
<evidence type="ECO:0000256" key="4">
    <source>
        <dbReference type="ARBA" id="ARBA00023014"/>
    </source>
</evidence>
<reference evidence="6" key="1">
    <citation type="journal article" date="2015" name="Genome Announc.">
        <title>Draft Genome Sequence of Anaerolineae Strain TC1, a Novel Isolate from a Methanogenic Wastewater Treatment System.</title>
        <authorList>
            <person name="Matsuura N."/>
            <person name="Tourlousse D.M."/>
            <person name="Sun L."/>
            <person name="Toyonaga M."/>
            <person name="Kuroda K."/>
            <person name="Ohashi A."/>
            <person name="Cruz R."/>
            <person name="Yamaguchi T."/>
            <person name="Sekiguchi Y."/>
        </authorList>
    </citation>
    <scope>NUCLEOTIDE SEQUENCE [LARGE SCALE GENOMIC DNA]</scope>
    <source>
        <strain evidence="6">TC1</strain>
    </source>
</reference>
<feature type="domain" description="Rieske" evidence="5">
    <location>
        <begin position="4"/>
        <end position="106"/>
    </location>
</feature>
<dbReference type="OrthoDB" id="9795104at2"/>
<keyword evidence="1" id="KW-0001">2Fe-2S</keyword>
<dbReference type="InterPro" id="IPR036922">
    <property type="entry name" value="Rieske_2Fe-2S_sf"/>
</dbReference>
<dbReference type="AlphaFoldDB" id="A0A0K8PBV6"/>
<evidence type="ECO:0000256" key="3">
    <source>
        <dbReference type="ARBA" id="ARBA00023004"/>
    </source>
</evidence>
<dbReference type="RefSeq" id="WP_062278893.1">
    <property type="nucleotide sequence ID" value="NZ_DF968180.1"/>
</dbReference>
<organism evidence="6">
    <name type="scientific">Flexilinea flocculi</name>
    <dbReference type="NCBI Taxonomy" id="1678840"/>
    <lineage>
        <taxon>Bacteria</taxon>
        <taxon>Bacillati</taxon>
        <taxon>Chloroflexota</taxon>
        <taxon>Anaerolineae</taxon>
        <taxon>Anaerolineales</taxon>
        <taxon>Anaerolineaceae</taxon>
        <taxon>Flexilinea</taxon>
    </lineage>
</organism>
<dbReference type="GO" id="GO:0004497">
    <property type="term" value="F:monooxygenase activity"/>
    <property type="evidence" value="ECO:0007669"/>
    <property type="project" value="UniProtKB-ARBA"/>
</dbReference>
<sequence>MKFVKVAEVQEFAAIAKKKIDFNGTEILLVRKKDVYYAVNNRCPHMGGSLYDGIFKGDAVFCPKHGSGFNLKTGEVIEQGKLLFIKVNVKNIQTYPVKIEGNEIFIGIES</sequence>
<dbReference type="SUPFAM" id="SSF50022">
    <property type="entry name" value="ISP domain"/>
    <property type="match status" value="1"/>
</dbReference>
<keyword evidence="3" id="KW-0408">Iron</keyword>
<dbReference type="GO" id="GO:0051537">
    <property type="term" value="F:2 iron, 2 sulfur cluster binding"/>
    <property type="evidence" value="ECO:0007669"/>
    <property type="project" value="UniProtKB-KW"/>
</dbReference>